<evidence type="ECO:0000313" key="2">
    <source>
        <dbReference type="EMBL" id="OPG14946.1"/>
    </source>
</evidence>
<feature type="transmembrane region" description="Helical" evidence="1">
    <location>
        <begin position="201"/>
        <end position="224"/>
    </location>
</feature>
<keyword evidence="1" id="KW-0812">Transmembrane</keyword>
<keyword evidence="1" id="KW-0472">Membrane</keyword>
<evidence type="ECO:0008006" key="4">
    <source>
        <dbReference type="Google" id="ProtNLM"/>
    </source>
</evidence>
<dbReference type="PANTHER" id="PTHR37305:SF2">
    <property type="entry name" value="BACITRACIN TRANSPORT PERMEASE PROTEIN BCRB"/>
    <property type="match status" value="1"/>
</dbReference>
<proteinExistence type="predicted"/>
<dbReference type="Proteomes" id="UP000190229">
    <property type="component" value="Unassembled WGS sequence"/>
</dbReference>
<name>A0A1V4EPU7_9BACL</name>
<dbReference type="PANTHER" id="PTHR37305">
    <property type="entry name" value="INTEGRAL MEMBRANE PROTEIN-RELATED"/>
    <property type="match status" value="1"/>
</dbReference>
<reference evidence="2 3" key="1">
    <citation type="submission" date="2017-02" db="EMBL/GenBank/DDBJ databases">
        <title>Draft genome of Acidibacillus ferrooxidans Huett2.</title>
        <authorList>
            <person name="Schopf S."/>
        </authorList>
    </citation>
    <scope>NUCLEOTIDE SEQUENCE [LARGE SCALE GENOMIC DNA]</scope>
    <source>
        <strain evidence="2 3">Huett2</strain>
    </source>
</reference>
<dbReference type="RefSeq" id="WP_079291755.1">
    <property type="nucleotide sequence ID" value="NZ_MWPS01000046.1"/>
</dbReference>
<feature type="transmembrane region" description="Helical" evidence="1">
    <location>
        <begin position="21"/>
        <end position="40"/>
    </location>
</feature>
<gene>
    <name evidence="2" type="ORF">B2M26_13980</name>
</gene>
<sequence>MSFPPSPGSRKDLMLKSNLRTVLGYGCGIVFYELIFIWMYPSIAKSAALNTLLKSLPQGWVNLVGYQSGVTNVSDFLAGEFYGLIYIIIMAIFTVTTATKLVAHMVDNGSLAYLLATPVARGNIARTQAALLGLGILFIGALSTLGGLLGVPLFLHGAHLNPLHFIELNVVGALLFLVIGSYSFIFSCLAKDERTALRASVILTLAFYLLNTVAKLSHMFSWLNHVTIFAAFNAQNPIHGSGDFSAIASGLAGASIACFAIAIVGFRKRQMSL</sequence>
<comment type="caution">
    <text evidence="2">The sequence shown here is derived from an EMBL/GenBank/DDBJ whole genome shotgun (WGS) entry which is preliminary data.</text>
</comment>
<feature type="transmembrane region" description="Helical" evidence="1">
    <location>
        <begin position="81"/>
        <end position="103"/>
    </location>
</feature>
<feature type="transmembrane region" description="Helical" evidence="1">
    <location>
        <begin position="244"/>
        <end position="266"/>
    </location>
</feature>
<evidence type="ECO:0000313" key="3">
    <source>
        <dbReference type="Proteomes" id="UP000190229"/>
    </source>
</evidence>
<organism evidence="2 3">
    <name type="scientific">Ferroacidibacillus organovorans</name>
    <dbReference type="NCBI Taxonomy" id="1765683"/>
    <lineage>
        <taxon>Bacteria</taxon>
        <taxon>Bacillati</taxon>
        <taxon>Bacillota</taxon>
        <taxon>Bacilli</taxon>
        <taxon>Bacillales</taxon>
        <taxon>Alicyclobacillaceae</taxon>
        <taxon>Ferroacidibacillus</taxon>
    </lineage>
</organism>
<feature type="transmembrane region" description="Helical" evidence="1">
    <location>
        <begin position="131"/>
        <end position="155"/>
    </location>
</feature>
<accession>A0A1V4EPU7</accession>
<dbReference type="AlphaFoldDB" id="A0A1V4EPU7"/>
<keyword evidence="1" id="KW-1133">Transmembrane helix</keyword>
<evidence type="ECO:0000256" key="1">
    <source>
        <dbReference type="SAM" id="Phobius"/>
    </source>
</evidence>
<protein>
    <recommendedName>
        <fullName evidence="4">Permease</fullName>
    </recommendedName>
</protein>
<keyword evidence="3" id="KW-1185">Reference proteome</keyword>
<feature type="transmembrane region" description="Helical" evidence="1">
    <location>
        <begin position="170"/>
        <end position="189"/>
    </location>
</feature>
<dbReference type="EMBL" id="MWPS01000046">
    <property type="protein sequence ID" value="OPG14946.1"/>
    <property type="molecule type" value="Genomic_DNA"/>
</dbReference>